<protein>
    <submittedName>
        <fullName evidence="1">Uncharacterized protein</fullName>
    </submittedName>
</protein>
<evidence type="ECO:0000313" key="1">
    <source>
        <dbReference type="EMBL" id="KAI4296568.1"/>
    </source>
</evidence>
<name>A0ACB9KHA0_BAUVA</name>
<evidence type="ECO:0000313" key="2">
    <source>
        <dbReference type="Proteomes" id="UP000828941"/>
    </source>
</evidence>
<dbReference type="EMBL" id="CM039439">
    <property type="protein sequence ID" value="KAI4296568.1"/>
    <property type="molecule type" value="Genomic_DNA"/>
</dbReference>
<dbReference type="Proteomes" id="UP000828941">
    <property type="component" value="Chromosome 14"/>
</dbReference>
<keyword evidence="2" id="KW-1185">Reference proteome</keyword>
<comment type="caution">
    <text evidence="1">The sequence shown here is derived from an EMBL/GenBank/DDBJ whole genome shotgun (WGS) entry which is preliminary data.</text>
</comment>
<proteinExistence type="predicted"/>
<gene>
    <name evidence="1" type="ORF">L6164_036517</name>
</gene>
<accession>A0ACB9KHA0</accession>
<sequence length="657" mass="73663">MALDTLKSSQIITESETLSSSDGAFKLGFFSPINSSNHYLAIWYLDQKTIVWVANRNQPLQDSSGIFTISEDHNLVVMNGKRQVLWSSNLSSLTSNSIAQLLDSGNLVLQDVNTEETLWESFKHPGNTFFPKMKEPSNNKITGKKVQATSWKSPSDPSIGIFSMSLEHPNLPELLVWSQAQPYWRSGPWNGTVFLGIQDMVSGYLHGFRIGNENDGTVYLNYLFPNGSPFYALIVLNPQGMIEVPLWQNKKKITNRYWNLQNSDCDIYGFCGAFGSCNSQASPICSCLKGFEPRNVEEWNKQNWTSGCVRRTPLKCERAKNGSESVKEDGFSKLQKTKVPDFLEQSSTVSEDTCRSQCLQNCSCIAYAYDPVISCMYWSGNLTDIVRFSKGGVNLYIRLANSELGDTDSDRDMRVIVTVLLLLGIVIFTACAYLLWTWCAKHSGRENHGIQKHVELDEIPLLKLEELATATNNFHSDNMLGEGGFGPVYKGVLKGGQQIAIKRLSIASGQDFGLARIFKGNDDEANTKRVIGTYGYMSPEYAMKGYYSEKSDVYSFGVILLEIVIGRRNSTFDQNDEDYLGLTKFAWRLWNEGNIMSLIDPEMSYSMGDREQIMRCIHIGLLCVQELAGKRPSMSTVLGMFNSEIVNLPPPEEVGFL</sequence>
<reference evidence="1 2" key="1">
    <citation type="journal article" date="2022" name="DNA Res.">
        <title>Chromosomal-level genome assembly of the orchid tree Bauhinia variegata (Leguminosae; Cercidoideae) supports the allotetraploid origin hypothesis of Bauhinia.</title>
        <authorList>
            <person name="Zhong Y."/>
            <person name="Chen Y."/>
            <person name="Zheng D."/>
            <person name="Pang J."/>
            <person name="Liu Y."/>
            <person name="Luo S."/>
            <person name="Meng S."/>
            <person name="Qian L."/>
            <person name="Wei D."/>
            <person name="Dai S."/>
            <person name="Zhou R."/>
        </authorList>
    </citation>
    <scope>NUCLEOTIDE SEQUENCE [LARGE SCALE GENOMIC DNA]</scope>
    <source>
        <strain evidence="1">BV-YZ2020</strain>
    </source>
</reference>
<organism evidence="1 2">
    <name type="scientific">Bauhinia variegata</name>
    <name type="common">Purple orchid tree</name>
    <name type="synonym">Phanera variegata</name>
    <dbReference type="NCBI Taxonomy" id="167791"/>
    <lineage>
        <taxon>Eukaryota</taxon>
        <taxon>Viridiplantae</taxon>
        <taxon>Streptophyta</taxon>
        <taxon>Embryophyta</taxon>
        <taxon>Tracheophyta</taxon>
        <taxon>Spermatophyta</taxon>
        <taxon>Magnoliopsida</taxon>
        <taxon>eudicotyledons</taxon>
        <taxon>Gunneridae</taxon>
        <taxon>Pentapetalae</taxon>
        <taxon>rosids</taxon>
        <taxon>fabids</taxon>
        <taxon>Fabales</taxon>
        <taxon>Fabaceae</taxon>
        <taxon>Cercidoideae</taxon>
        <taxon>Cercideae</taxon>
        <taxon>Bauhiniinae</taxon>
        <taxon>Bauhinia</taxon>
    </lineage>
</organism>